<proteinExistence type="inferred from homology"/>
<feature type="binding site" evidence="12">
    <location>
        <position position="97"/>
    </location>
    <ligand>
        <name>Zn(2+)</name>
        <dbReference type="ChEBI" id="CHEBI:29105"/>
    </ligand>
</feature>
<keyword evidence="7 12" id="KW-0479">Metal-binding</keyword>
<evidence type="ECO:0000256" key="11">
    <source>
        <dbReference type="ARBA" id="ARBA00024535"/>
    </source>
</evidence>
<keyword evidence="6 12" id="KW-0441">Lipid A biosynthesis</keyword>
<comment type="cofactor">
    <cofactor evidence="1 12">
        <name>Zn(2+)</name>
        <dbReference type="ChEBI" id="CHEBI:29105"/>
    </cofactor>
</comment>
<dbReference type="HAMAP" id="MF_00388">
    <property type="entry name" value="LpxC"/>
    <property type="match status" value="1"/>
</dbReference>
<dbReference type="GO" id="GO:0016020">
    <property type="term" value="C:membrane"/>
    <property type="evidence" value="ECO:0007669"/>
    <property type="project" value="GOC"/>
</dbReference>
<dbReference type="GO" id="GO:0046872">
    <property type="term" value="F:metal ion binding"/>
    <property type="evidence" value="ECO:0007669"/>
    <property type="project" value="UniProtKB-KW"/>
</dbReference>
<evidence type="ECO:0000256" key="2">
    <source>
        <dbReference type="ARBA" id="ARBA00002923"/>
    </source>
</evidence>
<evidence type="ECO:0000256" key="9">
    <source>
        <dbReference type="ARBA" id="ARBA00022833"/>
    </source>
</evidence>
<dbReference type="PANTHER" id="PTHR33694">
    <property type="entry name" value="UDP-3-O-ACYL-N-ACETYLGLUCOSAMINE DEACETYLASE 1, MITOCHONDRIAL-RELATED"/>
    <property type="match status" value="1"/>
</dbReference>
<feature type="binding site" evidence="12">
    <location>
        <position position="260"/>
    </location>
    <ligand>
        <name>Zn(2+)</name>
        <dbReference type="ChEBI" id="CHEBI:29105"/>
    </ligand>
</feature>
<reference evidence="13 14" key="1">
    <citation type="submission" date="2019-03" db="EMBL/GenBank/DDBJ databases">
        <title>Genomic Encyclopedia of Type Strains, Phase IV (KMG-IV): sequencing the most valuable type-strain genomes for metagenomic binning, comparative biology and taxonomic classification.</title>
        <authorList>
            <person name="Goeker M."/>
        </authorList>
    </citation>
    <scope>NUCLEOTIDE SEQUENCE [LARGE SCALE GENOMIC DNA]</scope>
    <source>
        <strain evidence="13 14">DSM 18555</strain>
    </source>
</reference>
<dbReference type="GO" id="GO:0009245">
    <property type="term" value="P:lipid A biosynthetic process"/>
    <property type="evidence" value="ECO:0007669"/>
    <property type="project" value="UniProtKB-UniRule"/>
</dbReference>
<dbReference type="Gene3D" id="3.30.230.20">
    <property type="entry name" value="lpxc deacetylase, domain 1"/>
    <property type="match status" value="1"/>
</dbReference>
<keyword evidence="5 12" id="KW-0444">Lipid biosynthesis</keyword>
<dbReference type="NCBIfam" id="TIGR00325">
    <property type="entry name" value="lpxC"/>
    <property type="match status" value="1"/>
</dbReference>
<keyword evidence="9 12" id="KW-0862">Zinc</keyword>
<dbReference type="GO" id="GO:0103117">
    <property type="term" value="F:UDP-3-O-acyl-N-acetylglucosamine deacetylase activity"/>
    <property type="evidence" value="ECO:0007669"/>
    <property type="project" value="UniProtKB-UniRule"/>
</dbReference>
<evidence type="ECO:0000313" key="13">
    <source>
        <dbReference type="EMBL" id="TDN94244.1"/>
    </source>
</evidence>
<dbReference type="InterPro" id="IPR004463">
    <property type="entry name" value="UDP-acyl_GlcNac_deAcase"/>
</dbReference>
<organism evidence="13 14">
    <name type="scientific">Herminiimonas fonticola</name>
    <dbReference type="NCBI Taxonomy" id="303380"/>
    <lineage>
        <taxon>Bacteria</taxon>
        <taxon>Pseudomonadati</taxon>
        <taxon>Pseudomonadota</taxon>
        <taxon>Betaproteobacteria</taxon>
        <taxon>Burkholderiales</taxon>
        <taxon>Oxalobacteraceae</taxon>
        <taxon>Herminiimonas</taxon>
    </lineage>
</organism>
<comment type="function">
    <text evidence="2 12">Catalyzes the hydrolysis of UDP-3-O-myristoyl-N-acetylglucosamine to form UDP-3-O-myristoylglucosamine and acetate, the committed step in lipid A biosynthesis.</text>
</comment>
<evidence type="ECO:0000256" key="10">
    <source>
        <dbReference type="ARBA" id="ARBA00023098"/>
    </source>
</evidence>
<dbReference type="UniPathway" id="UPA00359">
    <property type="reaction ID" value="UER00478"/>
</dbReference>
<dbReference type="AlphaFoldDB" id="A0A4R6GIY4"/>
<evidence type="ECO:0000256" key="6">
    <source>
        <dbReference type="ARBA" id="ARBA00022556"/>
    </source>
</evidence>
<sequence length="330" mass="37049">MQPQHHSHANSLRDCYNPQMLKQRTIQQTVKSVGVGLHSGTKVELTLRPAPIDTGIVFYRVDLDPVVELPAQALRVGDTRMASTLQVGDAKVSTVEHLMSACAGLGIDNLYVDLTAEEVPIMDGSASSFVFLLQQAGLQEQEAAKKFIRIKKPVEVRHGSGDREIWARLEPYEGFKLKFFIEFNHPAVDATGQTTEIDFSFESYVKDVARARTFGFMQDMETLRGMGLIRGGSLENAIVMDEYRILNTDGLRYDNEFVRHKILDAIGDLYLVGYPLIASYNAHKSGHMLNNLLVRALLEQPDAYEIVTFDKVESAPKDYVRQADLEWVLN</sequence>
<dbReference type="PANTHER" id="PTHR33694:SF1">
    <property type="entry name" value="UDP-3-O-ACYL-N-ACETYLGLUCOSAMINE DEACETYLASE 1, MITOCHONDRIAL-RELATED"/>
    <property type="match status" value="1"/>
</dbReference>
<comment type="catalytic activity">
    <reaction evidence="11 12">
        <text>a UDP-3-O-[(3R)-3-hydroxyacyl]-N-acetyl-alpha-D-glucosamine + H2O = a UDP-3-O-[(3R)-3-hydroxyacyl]-alpha-D-glucosamine + acetate</text>
        <dbReference type="Rhea" id="RHEA:67816"/>
        <dbReference type="ChEBI" id="CHEBI:15377"/>
        <dbReference type="ChEBI" id="CHEBI:30089"/>
        <dbReference type="ChEBI" id="CHEBI:137740"/>
        <dbReference type="ChEBI" id="CHEBI:173225"/>
        <dbReference type="EC" id="3.5.1.108"/>
    </reaction>
</comment>
<keyword evidence="8 12" id="KW-0378">Hydrolase</keyword>
<dbReference type="EC" id="3.5.1.108" evidence="4 12"/>
<dbReference type="Pfam" id="PF03331">
    <property type="entry name" value="LpxC"/>
    <property type="match status" value="1"/>
</dbReference>
<dbReference type="InterPro" id="IPR020568">
    <property type="entry name" value="Ribosomal_Su5_D2-typ_SF"/>
</dbReference>
<evidence type="ECO:0000256" key="5">
    <source>
        <dbReference type="ARBA" id="ARBA00022516"/>
    </source>
</evidence>
<name>A0A4R6GIY4_9BURK</name>
<protein>
    <recommendedName>
        <fullName evidence="4 12">UDP-3-O-acyl-N-acetylglucosamine deacetylase</fullName>
        <shortName evidence="12">UDP-3-O-acyl-GlcNAc deacetylase</shortName>
        <ecNumber evidence="4 12">3.5.1.108</ecNumber>
    </recommendedName>
    <alternativeName>
        <fullName evidence="12">UDP-3-O-[R-3-hydroxymyristoyl]-N-acetylglucosamine deacetylase</fullName>
    </alternativeName>
</protein>
<comment type="similarity">
    <text evidence="12">Belongs to the LpxC family.</text>
</comment>
<evidence type="ECO:0000256" key="1">
    <source>
        <dbReference type="ARBA" id="ARBA00001947"/>
    </source>
</evidence>
<dbReference type="Gene3D" id="3.30.1700.10">
    <property type="entry name" value="lpxc deacetylase, domain 2"/>
    <property type="match status" value="1"/>
</dbReference>
<comment type="pathway">
    <text evidence="3 12">Glycolipid biosynthesis; lipid IV(A) biosynthesis; lipid IV(A) from (3R)-3-hydroxytetradecanoyl-[acyl-carrier-protein] and UDP-N-acetyl-alpha-D-glucosamine: step 2/6.</text>
</comment>
<evidence type="ECO:0000256" key="4">
    <source>
        <dbReference type="ARBA" id="ARBA00012745"/>
    </source>
</evidence>
<dbReference type="Proteomes" id="UP000294737">
    <property type="component" value="Unassembled WGS sequence"/>
</dbReference>
<dbReference type="InterPro" id="IPR011334">
    <property type="entry name" value="UDP-acyl_GlcNac_deAcase_C"/>
</dbReference>
<evidence type="ECO:0000256" key="8">
    <source>
        <dbReference type="ARBA" id="ARBA00022801"/>
    </source>
</evidence>
<keyword evidence="14" id="KW-1185">Reference proteome</keyword>
<dbReference type="InterPro" id="IPR015870">
    <property type="entry name" value="UDP-acyl_N-AcGlcN_deAcase_N"/>
</dbReference>
<comment type="caution">
    <text evidence="13">The sequence shown here is derived from an EMBL/GenBank/DDBJ whole genome shotgun (WGS) entry which is preliminary data.</text>
</comment>
<dbReference type="SUPFAM" id="SSF54211">
    <property type="entry name" value="Ribosomal protein S5 domain 2-like"/>
    <property type="match status" value="2"/>
</dbReference>
<feature type="active site" description="Proton donor" evidence="12">
    <location>
        <position position="287"/>
    </location>
</feature>
<evidence type="ECO:0000256" key="12">
    <source>
        <dbReference type="HAMAP-Rule" id="MF_00388"/>
    </source>
</evidence>
<feature type="binding site" evidence="12">
    <location>
        <position position="264"/>
    </location>
    <ligand>
        <name>Zn(2+)</name>
        <dbReference type="ChEBI" id="CHEBI:29105"/>
    </ligand>
</feature>
<evidence type="ECO:0000256" key="7">
    <source>
        <dbReference type="ARBA" id="ARBA00022723"/>
    </source>
</evidence>
<dbReference type="EMBL" id="SNWF01000004">
    <property type="protein sequence ID" value="TDN94244.1"/>
    <property type="molecule type" value="Genomic_DNA"/>
</dbReference>
<keyword evidence="10 12" id="KW-0443">Lipid metabolism</keyword>
<evidence type="ECO:0000256" key="3">
    <source>
        <dbReference type="ARBA" id="ARBA00005002"/>
    </source>
</evidence>
<accession>A0A4R6GIY4</accession>
<evidence type="ECO:0000313" key="14">
    <source>
        <dbReference type="Proteomes" id="UP000294737"/>
    </source>
</evidence>
<gene>
    <name evidence="12" type="primary">lpxC</name>
    <name evidence="13" type="ORF">EV677_0787</name>
</gene>